<sequence>MARRKNGVMILGNSHTLSIPMKESLTGRKIGSGTRHRGLWYLDLDKSRQAVFAATSVEKEALAMIHHCRMGHMAFDKMSRVFPDVMNRVDKTHLKCDACEYAKHTRTSYVSRGLRSISSFTLVHSDVWTCPITSVGGMKYFVTFIDCYSRMTWLYLMRHKDEVFQCFQNFYNYVQTQFKVQVQMVRTDNGTEYVNKLFGSFCSDKGILHQTSCPDTPPQNGVAERKNRHILEVVRSLMCTMNVSKFLWSEAVLTSIYLINRTPSKILGMKSPCQLLFGQNKFIVPPKVFGCTCFVRDHLPSVSKLDPRAVKCIFIGYPLGQQGYRCWNPTERRTFVSMDVTFRESEPFYGERTELSGLFEALDHSLTGRNGQEGESYSQIEQQTTGTSGVQSQPPIVGTIPIPIPLREVAEQGEQLQQAVEQGEQEQSNEQQPNAEQRIDEVQGMQQDHSQDSVGDGSSLNASESSLDMPIALRKGRRVATTKSVQRYGFENDISNYISYEALSPSYRAFVAALQDVIIPSDWQTAKLNPKWCAAMREELEALRKNQTWELTNLPNGKKAVGCKWVFTIKQNPEGKIERYKARLVARGYSQTYGIDYDETFAPVAKMNTVRILISCAANFGWPLHQLDVKNAFLHGDLHEEVYMEVPLGLASFGTKGKVCRLKNSLYGLKQSPRAWFDIFRRAICDIGYAQCNCDHTVFYKHSSCKITILAVYVDDIIITGDDDEEILELKKCLSKIFEVKDLGQLKYFLGIEVARSEKGIVLSQRKYTLDLLRETGMIGCRAVATPIDQNDKITAQSGELVDREKYQRLVGRLLYLCHTRPNIAYDVSIVSRYMHEPRSAHMDAVQRILRYLKGTPGKGLLFRSNGHLTIDGYSDADWASCLDDRRSTSGYCVFVGGNLVAWRSKKQSVVSKSTAEAEYRALSQGLSEMLWVRNLLSELKVLKLGHLNVWCHNKSAICIANNPVQHDRTKHVEIDRFFIKEKLDAGIIKINYIPTGQQVADCLTKGLAAKQSNAACSKMGMINIYHPS</sequence>
<keyword evidence="2" id="KW-1185">Reference proteome</keyword>
<evidence type="ECO:0000313" key="2">
    <source>
        <dbReference type="Proteomes" id="UP001732700"/>
    </source>
</evidence>
<dbReference type="Proteomes" id="UP001732700">
    <property type="component" value="Chromosome 4A"/>
</dbReference>
<reference evidence="1" key="1">
    <citation type="submission" date="2021-05" db="EMBL/GenBank/DDBJ databases">
        <authorList>
            <person name="Scholz U."/>
            <person name="Mascher M."/>
            <person name="Fiebig A."/>
        </authorList>
    </citation>
    <scope>NUCLEOTIDE SEQUENCE [LARGE SCALE GENOMIC DNA]</scope>
</reference>
<proteinExistence type="predicted"/>
<dbReference type="EnsemblPlants" id="AVESA.00010b.r2.4AG0635610.1">
    <property type="protein sequence ID" value="AVESA.00010b.r2.4AG0635610.1.CDS"/>
    <property type="gene ID" value="AVESA.00010b.r2.4AG0635610"/>
</dbReference>
<accession>A0ACD5WL98</accession>
<protein>
    <submittedName>
        <fullName evidence="1">Uncharacterized protein</fullName>
    </submittedName>
</protein>
<reference evidence="1" key="2">
    <citation type="submission" date="2025-09" db="UniProtKB">
        <authorList>
            <consortium name="EnsemblPlants"/>
        </authorList>
    </citation>
    <scope>IDENTIFICATION</scope>
</reference>
<organism evidence="1 2">
    <name type="scientific">Avena sativa</name>
    <name type="common">Oat</name>
    <dbReference type="NCBI Taxonomy" id="4498"/>
    <lineage>
        <taxon>Eukaryota</taxon>
        <taxon>Viridiplantae</taxon>
        <taxon>Streptophyta</taxon>
        <taxon>Embryophyta</taxon>
        <taxon>Tracheophyta</taxon>
        <taxon>Spermatophyta</taxon>
        <taxon>Magnoliopsida</taxon>
        <taxon>Liliopsida</taxon>
        <taxon>Poales</taxon>
        <taxon>Poaceae</taxon>
        <taxon>BOP clade</taxon>
        <taxon>Pooideae</taxon>
        <taxon>Poodae</taxon>
        <taxon>Poeae</taxon>
        <taxon>Poeae Chloroplast Group 1 (Aveneae type)</taxon>
        <taxon>Aveninae</taxon>
        <taxon>Avena</taxon>
    </lineage>
</organism>
<name>A0ACD5WL98_AVESA</name>
<evidence type="ECO:0000313" key="1">
    <source>
        <dbReference type="EnsemblPlants" id="AVESA.00010b.r2.4AG0635610.1.CDS"/>
    </source>
</evidence>